<proteinExistence type="predicted"/>
<keyword evidence="2" id="KW-0472">Membrane</keyword>
<organism evidence="3 4">
    <name type="scientific">Breznakia pachnodae</name>
    <dbReference type="NCBI Taxonomy" id="265178"/>
    <lineage>
        <taxon>Bacteria</taxon>
        <taxon>Bacillati</taxon>
        <taxon>Bacillota</taxon>
        <taxon>Erysipelotrichia</taxon>
        <taxon>Erysipelotrichales</taxon>
        <taxon>Erysipelotrichaceae</taxon>
        <taxon>Breznakia</taxon>
    </lineage>
</organism>
<dbReference type="EMBL" id="JAUSUR010000003">
    <property type="protein sequence ID" value="MDQ0361107.1"/>
    <property type="molecule type" value="Genomic_DNA"/>
</dbReference>
<evidence type="ECO:0000313" key="4">
    <source>
        <dbReference type="Proteomes" id="UP001230220"/>
    </source>
</evidence>
<dbReference type="RefSeq" id="WP_307407559.1">
    <property type="nucleotide sequence ID" value="NZ_JAUSUR010000003.1"/>
</dbReference>
<keyword evidence="2" id="KW-1133">Transmembrane helix</keyword>
<accession>A0ABU0E2I5</accession>
<keyword evidence="2" id="KW-0812">Transmembrane</keyword>
<feature type="transmembrane region" description="Helical" evidence="2">
    <location>
        <begin position="641"/>
        <end position="660"/>
    </location>
</feature>
<keyword evidence="4" id="KW-1185">Reference proteome</keyword>
<evidence type="ECO:0000313" key="3">
    <source>
        <dbReference type="EMBL" id="MDQ0361107.1"/>
    </source>
</evidence>
<gene>
    <name evidence="3" type="ORF">J2S15_001854</name>
</gene>
<comment type="caution">
    <text evidence="3">The sequence shown here is derived from an EMBL/GenBank/DDBJ whole genome shotgun (WGS) entry which is preliminary data.</text>
</comment>
<protein>
    <submittedName>
        <fullName evidence="3">Transcriptional regulator</fullName>
    </submittedName>
</protein>
<sequence>MKIKRKKKNLLRIFPAIIVSLFLIFSLFGNNVMASVDQNDTPDNDPYYDMISVPETSAVLMGEDGSSADGNAIVNHSNDGNVLTVDYGISKALNGTVPIPNNVYNSTITITNDTSDAWELDTYNSMQIYMWTYLNDSATYTDFQEVLDKWIMFKFLMVGPDGTTTTISPYATITDYSGSANYHFPSESESHVLIDDYSSLNGGYYAKATVPTQSIILNPGESMEIPWNLGLSWMADNSTQNMQMDFNIRLNFTRVEADTYGYRVNYYKDNVDESNLLGVEYGKSTFKEYHELIEIDVETDLGQNWMNLYQPANYEEGTVETYPVISINEEENMVNVVYAPIPAATTYGYQVNYYKDSIDEDNLLATTNGITEFEADHQLTEEEIETDLGQDWINAYQPADYESGVAGSYPVISVEEDTNVVNVVYAPIPPEETYTYQVNYYRDSIDEDNLIASEEGITEFEAGHQLTEEEIEADLGEDWIDEYQPDGYADGMIGSYPVISIDEESNIENVVYISIPLEDTYSYRVNYYKESIDENNLLATTNGITEFEAGHQLTEEEIEADLKDTWIVEYQPDGYTDGMVESYPVITNDEANNVINVVYKKAEAVDTSSGTTTPPTTSDDTNDSGETAEEQTPPVTGQKDIFLESVVLLLGSLALVLWVVKKETIKK</sequence>
<feature type="region of interest" description="Disordered" evidence="1">
    <location>
        <begin position="605"/>
        <end position="636"/>
    </location>
</feature>
<name>A0ABU0E2I5_9FIRM</name>
<dbReference type="Proteomes" id="UP001230220">
    <property type="component" value="Unassembled WGS sequence"/>
</dbReference>
<reference evidence="3 4" key="1">
    <citation type="submission" date="2023-07" db="EMBL/GenBank/DDBJ databases">
        <title>Genomic Encyclopedia of Type Strains, Phase IV (KMG-IV): sequencing the most valuable type-strain genomes for metagenomic binning, comparative biology and taxonomic classification.</title>
        <authorList>
            <person name="Goeker M."/>
        </authorList>
    </citation>
    <scope>NUCLEOTIDE SEQUENCE [LARGE SCALE GENOMIC DNA]</scope>
    <source>
        <strain evidence="3 4">DSM 16784</strain>
    </source>
</reference>
<feature type="compositionally biased region" description="Acidic residues" evidence="1">
    <location>
        <begin position="620"/>
        <end position="629"/>
    </location>
</feature>
<feature type="compositionally biased region" description="Low complexity" evidence="1">
    <location>
        <begin position="606"/>
        <end position="619"/>
    </location>
</feature>
<evidence type="ECO:0000256" key="1">
    <source>
        <dbReference type="SAM" id="MobiDB-lite"/>
    </source>
</evidence>
<evidence type="ECO:0000256" key="2">
    <source>
        <dbReference type="SAM" id="Phobius"/>
    </source>
</evidence>